<dbReference type="InterPro" id="IPR014284">
    <property type="entry name" value="RNA_pol_sigma-70_dom"/>
</dbReference>
<feature type="domain" description="RNA polymerase sigma-70 region 3" evidence="6">
    <location>
        <begin position="148"/>
        <end position="214"/>
    </location>
</feature>
<dbReference type="Gene3D" id="1.20.120.1810">
    <property type="match status" value="1"/>
</dbReference>
<dbReference type="EMBL" id="JAROAV010000028">
    <property type="protein sequence ID" value="MDF8264841.1"/>
    <property type="molecule type" value="Genomic_DNA"/>
</dbReference>
<sequence>MSTAALESAGAGTSRPQHDHHRSEEPARPVLRAVPDELDTDGLLALAEAAADPREAARLRGEVVLEHQGLARRLARRYAGRGVEQEDLEQVALLALVNATRRYRPGAPCGFVGYAAPTITGEIKRHFRDHGWTVRPPRSLQETVQGWRRAREDLTHQLGRTPTRAELADHLGVAVHVVAQAEQVHGDYHPASLHAPTSFDADLTLGDAIPDDAPDRYAEAETMAVLAPALARLTPRERDIVRLRFVENLSQRHIGEQLGVSQMQISRLLRRILATLREQIGEVNAQLA</sequence>
<evidence type="ECO:0000313" key="9">
    <source>
        <dbReference type="EMBL" id="MDF8264841.1"/>
    </source>
</evidence>
<comment type="caution">
    <text evidence="9">The sequence shown here is derived from an EMBL/GenBank/DDBJ whole genome shotgun (WGS) entry which is preliminary data.</text>
</comment>
<dbReference type="CDD" id="cd06171">
    <property type="entry name" value="Sigma70_r4"/>
    <property type="match status" value="1"/>
</dbReference>
<keyword evidence="2" id="KW-0731">Sigma factor</keyword>
<keyword evidence="10" id="KW-1185">Reference proteome</keyword>
<dbReference type="PRINTS" id="PR00046">
    <property type="entry name" value="SIGMA70FCT"/>
</dbReference>
<dbReference type="InterPro" id="IPR013325">
    <property type="entry name" value="RNA_pol_sigma_r2"/>
</dbReference>
<evidence type="ECO:0000313" key="10">
    <source>
        <dbReference type="Proteomes" id="UP001528912"/>
    </source>
</evidence>
<protein>
    <submittedName>
        <fullName evidence="9">Sigma-70 family RNA polymerase sigma factor</fullName>
    </submittedName>
</protein>
<dbReference type="Gene3D" id="1.10.10.10">
    <property type="entry name" value="Winged helix-like DNA-binding domain superfamily/Winged helix DNA-binding domain"/>
    <property type="match status" value="2"/>
</dbReference>
<evidence type="ECO:0000256" key="2">
    <source>
        <dbReference type="ARBA" id="ARBA00023082"/>
    </source>
</evidence>
<evidence type="ECO:0000259" key="6">
    <source>
        <dbReference type="Pfam" id="PF04539"/>
    </source>
</evidence>
<keyword evidence="3" id="KW-0238">DNA-binding</keyword>
<dbReference type="NCBIfam" id="TIGR02937">
    <property type="entry name" value="sigma70-ECF"/>
    <property type="match status" value="1"/>
</dbReference>
<evidence type="ECO:0000256" key="5">
    <source>
        <dbReference type="SAM" id="MobiDB-lite"/>
    </source>
</evidence>
<evidence type="ECO:0000256" key="3">
    <source>
        <dbReference type="ARBA" id="ARBA00023125"/>
    </source>
</evidence>
<dbReference type="Pfam" id="PF04542">
    <property type="entry name" value="Sigma70_r2"/>
    <property type="match status" value="1"/>
</dbReference>
<dbReference type="InterPro" id="IPR000943">
    <property type="entry name" value="RNA_pol_sigma70"/>
</dbReference>
<feature type="region of interest" description="Disordered" evidence="5">
    <location>
        <begin position="1"/>
        <end position="31"/>
    </location>
</feature>
<dbReference type="SUPFAM" id="SSF88659">
    <property type="entry name" value="Sigma3 and sigma4 domains of RNA polymerase sigma factors"/>
    <property type="match status" value="2"/>
</dbReference>
<keyword evidence="4" id="KW-0804">Transcription</keyword>
<evidence type="ECO:0000256" key="4">
    <source>
        <dbReference type="ARBA" id="ARBA00023163"/>
    </source>
</evidence>
<keyword evidence="1" id="KW-0805">Transcription regulation</keyword>
<evidence type="ECO:0000259" key="8">
    <source>
        <dbReference type="Pfam" id="PF04545"/>
    </source>
</evidence>
<dbReference type="Pfam" id="PF04539">
    <property type="entry name" value="Sigma70_r3"/>
    <property type="match status" value="1"/>
</dbReference>
<dbReference type="InterPro" id="IPR007627">
    <property type="entry name" value="RNA_pol_sigma70_r2"/>
</dbReference>
<dbReference type="SUPFAM" id="SSF88946">
    <property type="entry name" value="Sigma2 domain of RNA polymerase sigma factors"/>
    <property type="match status" value="1"/>
</dbReference>
<accession>A0ABT6C7C4</accession>
<dbReference type="PANTHER" id="PTHR30385:SF4">
    <property type="entry name" value="RNA POLYMERASE SIGMA-E FACTOR"/>
    <property type="match status" value="1"/>
</dbReference>
<feature type="domain" description="RNA polymerase sigma-70 region 4" evidence="8">
    <location>
        <begin position="229"/>
        <end position="278"/>
    </location>
</feature>
<dbReference type="InterPro" id="IPR007630">
    <property type="entry name" value="RNA_pol_sigma70_r4"/>
</dbReference>
<proteinExistence type="predicted"/>
<feature type="domain" description="RNA polymerase sigma-70 region 2" evidence="7">
    <location>
        <begin position="64"/>
        <end position="133"/>
    </location>
</feature>
<dbReference type="InterPro" id="IPR036388">
    <property type="entry name" value="WH-like_DNA-bd_sf"/>
</dbReference>
<dbReference type="Pfam" id="PF04545">
    <property type="entry name" value="Sigma70_r4"/>
    <property type="match status" value="1"/>
</dbReference>
<reference evidence="9 10" key="1">
    <citation type="submission" date="2023-03" db="EMBL/GenBank/DDBJ databases">
        <title>YIM 133296 draft genome.</title>
        <authorList>
            <person name="Xiong L."/>
        </authorList>
    </citation>
    <scope>NUCLEOTIDE SEQUENCE [LARGE SCALE GENOMIC DNA]</scope>
    <source>
        <strain evidence="9 10">YIM 133296</strain>
    </source>
</reference>
<dbReference type="InterPro" id="IPR007624">
    <property type="entry name" value="RNA_pol_sigma70_r3"/>
</dbReference>
<organism evidence="9 10">
    <name type="scientific">Luteipulveratus flavus</name>
    <dbReference type="NCBI Taxonomy" id="3031728"/>
    <lineage>
        <taxon>Bacteria</taxon>
        <taxon>Bacillati</taxon>
        <taxon>Actinomycetota</taxon>
        <taxon>Actinomycetes</taxon>
        <taxon>Micrococcales</taxon>
        <taxon>Dermacoccaceae</taxon>
        <taxon>Luteipulveratus</taxon>
    </lineage>
</organism>
<dbReference type="RefSeq" id="WP_277192220.1">
    <property type="nucleotide sequence ID" value="NZ_JAROAV010000028.1"/>
</dbReference>
<dbReference type="InterPro" id="IPR013324">
    <property type="entry name" value="RNA_pol_sigma_r3/r4-like"/>
</dbReference>
<dbReference type="Proteomes" id="UP001528912">
    <property type="component" value="Unassembled WGS sequence"/>
</dbReference>
<gene>
    <name evidence="9" type="ORF">P4R38_11350</name>
</gene>
<evidence type="ECO:0000256" key="1">
    <source>
        <dbReference type="ARBA" id="ARBA00023015"/>
    </source>
</evidence>
<dbReference type="PANTHER" id="PTHR30385">
    <property type="entry name" value="SIGMA FACTOR F FLAGELLAR"/>
    <property type="match status" value="1"/>
</dbReference>
<evidence type="ECO:0000259" key="7">
    <source>
        <dbReference type="Pfam" id="PF04542"/>
    </source>
</evidence>
<name>A0ABT6C7C4_9MICO</name>